<dbReference type="Gene3D" id="2.70.40.10">
    <property type="match status" value="1"/>
</dbReference>
<dbReference type="EC" id="3.6.1.23" evidence="2"/>
<accession>A0A9D1MY34</accession>
<dbReference type="EMBL" id="DVOC01000068">
    <property type="protein sequence ID" value="HIU91186.1"/>
    <property type="molecule type" value="Genomic_DNA"/>
</dbReference>
<dbReference type="GO" id="GO:0004170">
    <property type="term" value="F:dUTP diphosphatase activity"/>
    <property type="evidence" value="ECO:0007669"/>
    <property type="project" value="UniProtKB-EC"/>
</dbReference>
<evidence type="ECO:0000313" key="7">
    <source>
        <dbReference type="EMBL" id="HIU91186.1"/>
    </source>
</evidence>
<reference evidence="7" key="2">
    <citation type="journal article" date="2021" name="PeerJ">
        <title>Extensive microbial diversity within the chicken gut microbiome revealed by metagenomics and culture.</title>
        <authorList>
            <person name="Gilroy R."/>
            <person name="Ravi A."/>
            <person name="Getino M."/>
            <person name="Pursley I."/>
            <person name="Horton D.L."/>
            <person name="Alikhan N.F."/>
            <person name="Baker D."/>
            <person name="Gharbi K."/>
            <person name="Hall N."/>
            <person name="Watson M."/>
            <person name="Adriaenssens E.M."/>
            <person name="Foster-Nyarko E."/>
            <person name="Jarju S."/>
            <person name="Secka A."/>
            <person name="Antonio M."/>
            <person name="Oren A."/>
            <person name="Chaudhuri R.R."/>
            <person name="La Ragione R."/>
            <person name="Hildebrand F."/>
            <person name="Pallen M.J."/>
        </authorList>
    </citation>
    <scope>NUCLEOTIDE SEQUENCE</scope>
    <source>
        <strain evidence="7">ChiHjej12B11-7776</strain>
    </source>
</reference>
<keyword evidence="4" id="KW-0546">Nucleotide metabolism</keyword>
<evidence type="ECO:0000256" key="4">
    <source>
        <dbReference type="ARBA" id="ARBA00023080"/>
    </source>
</evidence>
<dbReference type="GO" id="GO:0000287">
    <property type="term" value="F:magnesium ion binding"/>
    <property type="evidence" value="ECO:0007669"/>
    <property type="project" value="InterPro"/>
</dbReference>
<proteinExistence type="inferred from homology"/>
<dbReference type="GO" id="GO:0006226">
    <property type="term" value="P:dUMP biosynthetic process"/>
    <property type="evidence" value="ECO:0007669"/>
    <property type="project" value="InterPro"/>
</dbReference>
<dbReference type="InterPro" id="IPR033704">
    <property type="entry name" value="dUTPase_trimeric"/>
</dbReference>
<comment type="caution">
    <text evidence="7">The sequence shown here is derived from an EMBL/GenBank/DDBJ whole genome shotgun (WGS) entry which is preliminary data.</text>
</comment>
<feature type="domain" description="dUTPase-like" evidence="6">
    <location>
        <begin position="24"/>
        <end position="153"/>
    </location>
</feature>
<evidence type="ECO:0000256" key="2">
    <source>
        <dbReference type="ARBA" id="ARBA00012379"/>
    </source>
</evidence>
<keyword evidence="3" id="KW-0378">Hydrolase</keyword>
<dbReference type="InterPro" id="IPR029054">
    <property type="entry name" value="dUTPase-like"/>
</dbReference>
<dbReference type="CDD" id="cd07557">
    <property type="entry name" value="trimeric_dUTPase"/>
    <property type="match status" value="1"/>
</dbReference>
<dbReference type="PANTHER" id="PTHR11241:SF0">
    <property type="entry name" value="DEOXYURIDINE 5'-TRIPHOSPHATE NUCLEOTIDOHYDROLASE"/>
    <property type="match status" value="1"/>
</dbReference>
<gene>
    <name evidence="7" type="ORF">IAC72_04160</name>
</gene>
<dbReference type="PANTHER" id="PTHR11241">
    <property type="entry name" value="DEOXYURIDINE 5'-TRIPHOSPHATE NUCLEOTIDOHYDROLASE"/>
    <property type="match status" value="1"/>
</dbReference>
<dbReference type="GO" id="GO:0046081">
    <property type="term" value="P:dUTP catabolic process"/>
    <property type="evidence" value="ECO:0007669"/>
    <property type="project" value="InterPro"/>
</dbReference>
<dbReference type="SUPFAM" id="SSF51283">
    <property type="entry name" value="dUTPase-like"/>
    <property type="match status" value="1"/>
</dbReference>
<protein>
    <recommendedName>
        <fullName evidence="2">dUTP diphosphatase</fullName>
        <ecNumber evidence="2">3.6.1.23</ecNumber>
    </recommendedName>
</protein>
<dbReference type="InterPro" id="IPR036157">
    <property type="entry name" value="dUTPase-like_sf"/>
</dbReference>
<organism evidence="7 8">
    <name type="scientific">Candidatus Fimimonas merdipullorum</name>
    <dbReference type="NCBI Taxonomy" id="2840822"/>
    <lineage>
        <taxon>Bacteria</taxon>
        <taxon>Pseudomonadati</taxon>
        <taxon>Myxococcota</taxon>
        <taxon>Myxococcia</taxon>
        <taxon>Myxococcales</taxon>
        <taxon>Cystobacterineae</taxon>
        <taxon>Myxococcaceae</taxon>
        <taxon>Myxococcaceae incertae sedis</taxon>
        <taxon>Candidatus Fimimonas</taxon>
    </lineage>
</organism>
<comment type="similarity">
    <text evidence="1">Belongs to the dUTPase family.</text>
</comment>
<name>A0A9D1MY34_9BACT</name>
<evidence type="ECO:0000256" key="1">
    <source>
        <dbReference type="ARBA" id="ARBA00006581"/>
    </source>
</evidence>
<dbReference type="InterPro" id="IPR008181">
    <property type="entry name" value="dUTPase"/>
</dbReference>
<dbReference type="Proteomes" id="UP000886852">
    <property type="component" value="Unassembled WGS sequence"/>
</dbReference>
<reference evidence="7" key="1">
    <citation type="submission" date="2020-10" db="EMBL/GenBank/DDBJ databases">
        <authorList>
            <person name="Gilroy R."/>
        </authorList>
    </citation>
    <scope>NUCLEOTIDE SEQUENCE</scope>
    <source>
        <strain evidence="7">ChiHjej12B11-7776</strain>
    </source>
</reference>
<evidence type="ECO:0000313" key="8">
    <source>
        <dbReference type="Proteomes" id="UP000886852"/>
    </source>
</evidence>
<comment type="catalytic activity">
    <reaction evidence="5">
        <text>dUTP + H2O = dUMP + diphosphate + H(+)</text>
        <dbReference type="Rhea" id="RHEA:10248"/>
        <dbReference type="ChEBI" id="CHEBI:15377"/>
        <dbReference type="ChEBI" id="CHEBI:15378"/>
        <dbReference type="ChEBI" id="CHEBI:33019"/>
        <dbReference type="ChEBI" id="CHEBI:61555"/>
        <dbReference type="ChEBI" id="CHEBI:246422"/>
        <dbReference type="EC" id="3.6.1.23"/>
    </reaction>
</comment>
<evidence type="ECO:0000259" key="6">
    <source>
        <dbReference type="Pfam" id="PF00692"/>
    </source>
</evidence>
<sequence length="155" mass="17450">MKAKFYKVSFEQFAAYGDEEIYRNIALPRRATAHSAGYDFFAPYDIVLQAGETTTVATGIRAYMPEDWCLLIFPRSGLGFKYRLKLNNTVGVIDSDYFGAENEGHIFVRMTNEGDKLLHVKRGQAFCQGIFLRYMLTEDDDATETRSGGLGSTTV</sequence>
<dbReference type="Pfam" id="PF00692">
    <property type="entry name" value="dUTPase"/>
    <property type="match status" value="1"/>
</dbReference>
<evidence type="ECO:0000256" key="5">
    <source>
        <dbReference type="ARBA" id="ARBA00047686"/>
    </source>
</evidence>
<evidence type="ECO:0000256" key="3">
    <source>
        <dbReference type="ARBA" id="ARBA00022801"/>
    </source>
</evidence>
<dbReference type="AlphaFoldDB" id="A0A9D1MY34"/>